<dbReference type="CDD" id="cd14360">
    <property type="entry name" value="UBA_NAC_like_bac"/>
    <property type="match status" value="1"/>
</dbReference>
<dbReference type="Proteomes" id="UP000005753">
    <property type="component" value="Chromosome"/>
</dbReference>
<feature type="coiled-coil region" evidence="1">
    <location>
        <begin position="4"/>
        <end position="31"/>
    </location>
</feature>
<sequence length="183" mass="20909">MDELEKVERLREKANVSYEEAREALKEANGDLLDAMVILEKQGKVKAPAQEQVTTSYEQKREYTDVVKTVASSEEASGTEPFGVKFKRFMKKCWRYLSVNFLSVTKKDKENGMEKEVFKMPLWGVALIALAAWHVMIPVVIISLFFGIRYDFIGENNMDPANKVMNKAADVTDSIKDEFNKPE</sequence>
<gene>
    <name evidence="3" type="ORF">EubceDRAFT1_0061</name>
</gene>
<keyword evidence="2" id="KW-0472">Membrane</keyword>
<accession>I5AQ56</accession>
<protein>
    <submittedName>
        <fullName evidence="3">Transcription factor</fullName>
    </submittedName>
</protein>
<dbReference type="OrthoDB" id="3183239at2"/>
<keyword evidence="2" id="KW-1133">Transmembrane helix</keyword>
<reference evidence="3 4" key="2">
    <citation type="submission" date="2012-02" db="EMBL/GenBank/DDBJ databases">
        <title>Improved High-Quality Draft sequence of Eubacterium cellulosolvens 6.</title>
        <authorList>
            <consortium name="US DOE Joint Genome Institute"/>
            <person name="Lucas S."/>
            <person name="Han J."/>
            <person name="Lapidus A."/>
            <person name="Cheng J.-F."/>
            <person name="Goodwin L."/>
            <person name="Pitluck S."/>
            <person name="Peters L."/>
            <person name="Mikhailova N."/>
            <person name="Gu W."/>
            <person name="Detter J.C."/>
            <person name="Han C."/>
            <person name="Tapia R."/>
            <person name="Land M."/>
            <person name="Hauser L."/>
            <person name="Kyrpides N."/>
            <person name="Ivanova N."/>
            <person name="Pagani I."/>
            <person name="Johnson E."/>
            <person name="Mukhopadhyay B."/>
            <person name="Anderson I."/>
            <person name="Woyke T."/>
        </authorList>
    </citation>
    <scope>NUCLEOTIDE SEQUENCE [LARGE SCALE GENOMIC DNA]</scope>
    <source>
        <strain evidence="3 4">6</strain>
    </source>
</reference>
<name>I5AQ56_EUBC6</name>
<keyword evidence="1" id="KW-0175">Coiled coil</keyword>
<dbReference type="eggNOG" id="COG1308">
    <property type="taxonomic scope" value="Bacteria"/>
</dbReference>
<evidence type="ECO:0000313" key="3">
    <source>
        <dbReference type="EMBL" id="EIM55929.1"/>
    </source>
</evidence>
<keyword evidence="2" id="KW-0812">Transmembrane</keyword>
<keyword evidence="4" id="KW-1185">Reference proteome</keyword>
<dbReference type="SUPFAM" id="SSF46934">
    <property type="entry name" value="UBA-like"/>
    <property type="match status" value="1"/>
</dbReference>
<dbReference type="InterPro" id="IPR009060">
    <property type="entry name" value="UBA-like_sf"/>
</dbReference>
<reference evidence="3 4" key="1">
    <citation type="submission" date="2010-08" db="EMBL/GenBank/DDBJ databases">
        <authorList>
            <consortium name="US DOE Joint Genome Institute (JGI-PGF)"/>
            <person name="Lucas S."/>
            <person name="Copeland A."/>
            <person name="Lapidus A."/>
            <person name="Cheng J.-F."/>
            <person name="Bruce D."/>
            <person name="Goodwin L."/>
            <person name="Pitluck S."/>
            <person name="Land M.L."/>
            <person name="Hauser L."/>
            <person name="Chang Y.-J."/>
            <person name="Anderson I.J."/>
            <person name="Johnson E."/>
            <person name="Mulhopadhyay B."/>
            <person name="Kyrpides N."/>
            <person name="Woyke T.J."/>
        </authorList>
    </citation>
    <scope>NUCLEOTIDE SEQUENCE [LARGE SCALE GENOMIC DNA]</scope>
    <source>
        <strain evidence="3 4">6</strain>
    </source>
</reference>
<dbReference type="Gene3D" id="1.10.8.10">
    <property type="entry name" value="DNA helicase RuvA subunit, C-terminal domain"/>
    <property type="match status" value="1"/>
</dbReference>
<evidence type="ECO:0000256" key="1">
    <source>
        <dbReference type="SAM" id="Coils"/>
    </source>
</evidence>
<dbReference type="STRING" id="633697.EubceDRAFT1_0061"/>
<evidence type="ECO:0000256" key="2">
    <source>
        <dbReference type="SAM" id="Phobius"/>
    </source>
</evidence>
<dbReference type="HOGENOM" id="CLU_115782_1_0_9"/>
<organism evidence="3 4">
    <name type="scientific">Eubacterium cellulosolvens (strain ATCC 43171 / JCM 9499 / 6)</name>
    <name type="common">Cillobacterium cellulosolvens</name>
    <dbReference type="NCBI Taxonomy" id="633697"/>
    <lineage>
        <taxon>Bacteria</taxon>
        <taxon>Bacillati</taxon>
        <taxon>Bacillota</taxon>
        <taxon>Clostridia</taxon>
        <taxon>Eubacteriales</taxon>
        <taxon>Eubacteriaceae</taxon>
        <taxon>Eubacterium</taxon>
    </lineage>
</organism>
<dbReference type="EMBL" id="CM001487">
    <property type="protein sequence ID" value="EIM55929.1"/>
    <property type="molecule type" value="Genomic_DNA"/>
</dbReference>
<dbReference type="AlphaFoldDB" id="I5AQ56"/>
<feature type="transmembrane region" description="Helical" evidence="2">
    <location>
        <begin position="122"/>
        <end position="148"/>
    </location>
</feature>
<evidence type="ECO:0000313" key="4">
    <source>
        <dbReference type="Proteomes" id="UP000005753"/>
    </source>
</evidence>
<proteinExistence type="predicted"/>